<reference evidence="2 3" key="1">
    <citation type="submission" date="2019-01" db="EMBL/GenBank/DDBJ databases">
        <authorList>
            <person name="Sayadi A."/>
        </authorList>
    </citation>
    <scope>NUCLEOTIDE SEQUENCE [LARGE SCALE GENOMIC DNA]</scope>
</reference>
<dbReference type="OrthoDB" id="6426920at2759"/>
<feature type="compositionally biased region" description="Gly residues" evidence="1">
    <location>
        <begin position="105"/>
        <end position="141"/>
    </location>
</feature>
<evidence type="ECO:0000256" key="1">
    <source>
        <dbReference type="SAM" id="MobiDB-lite"/>
    </source>
</evidence>
<feature type="region of interest" description="Disordered" evidence="1">
    <location>
        <begin position="1"/>
        <end position="41"/>
    </location>
</feature>
<evidence type="ECO:0000313" key="2">
    <source>
        <dbReference type="EMBL" id="VEN40646.1"/>
    </source>
</evidence>
<protein>
    <submittedName>
        <fullName evidence="2">Uncharacterized protein</fullName>
    </submittedName>
</protein>
<proteinExistence type="predicted"/>
<gene>
    <name evidence="2" type="ORF">CALMAC_LOCUS4736</name>
</gene>
<feature type="compositionally biased region" description="Basic and acidic residues" evidence="1">
    <location>
        <begin position="8"/>
        <end position="39"/>
    </location>
</feature>
<accession>A0A653BZA5</accession>
<keyword evidence="3" id="KW-1185">Reference proteome</keyword>
<organism evidence="2 3">
    <name type="scientific">Callosobruchus maculatus</name>
    <name type="common">Southern cowpea weevil</name>
    <name type="synonym">Pulse bruchid</name>
    <dbReference type="NCBI Taxonomy" id="64391"/>
    <lineage>
        <taxon>Eukaryota</taxon>
        <taxon>Metazoa</taxon>
        <taxon>Ecdysozoa</taxon>
        <taxon>Arthropoda</taxon>
        <taxon>Hexapoda</taxon>
        <taxon>Insecta</taxon>
        <taxon>Pterygota</taxon>
        <taxon>Neoptera</taxon>
        <taxon>Endopterygota</taxon>
        <taxon>Coleoptera</taxon>
        <taxon>Polyphaga</taxon>
        <taxon>Cucujiformia</taxon>
        <taxon>Chrysomeloidea</taxon>
        <taxon>Chrysomelidae</taxon>
        <taxon>Bruchinae</taxon>
        <taxon>Bruchini</taxon>
        <taxon>Callosobruchus</taxon>
    </lineage>
</organism>
<feature type="region of interest" description="Disordered" evidence="1">
    <location>
        <begin position="86"/>
        <end position="152"/>
    </location>
</feature>
<dbReference type="AlphaFoldDB" id="A0A653BZA5"/>
<dbReference type="Proteomes" id="UP000410492">
    <property type="component" value="Unassembled WGS sequence"/>
</dbReference>
<evidence type="ECO:0000313" key="3">
    <source>
        <dbReference type="Proteomes" id="UP000410492"/>
    </source>
</evidence>
<name>A0A653BZA5_CALMS</name>
<dbReference type="EMBL" id="CAACVG010006566">
    <property type="protein sequence ID" value="VEN40646.1"/>
    <property type="molecule type" value="Genomic_DNA"/>
</dbReference>
<sequence>MAPSEDDSVPKAPDKSDKSKCEKSQVVDNTKEKDKDEKSVLNLNDGELKALLDEAMNYKNPKDREGKSKLFKDLLHQAEETERIARAASAGGSELVRHCNPSARGAGGRGRRGAGGGARLSGGGAGGGGGQRGGGGAGGASGKRASAAERHGGSLDDLAKEELYVRSAARQLVGAAGGRQAQQPRRTVSARQREGGECRFCLRCYFKSFYLTCNVCMYACSGGSFVVSNRSLSKSIPNFEIAKAIKMSSGGI</sequence>